<reference evidence="2" key="2">
    <citation type="submission" date="2015-02" db="UniProtKB">
        <authorList>
            <consortium name="EnsemblMetazoa"/>
        </authorList>
    </citation>
    <scope>IDENTIFICATION</scope>
</reference>
<dbReference type="HOGENOM" id="CLU_1333430_0_0_1"/>
<dbReference type="EnsemblMetazoa" id="SMAR004946-RA">
    <property type="protein sequence ID" value="SMAR004946-PA"/>
    <property type="gene ID" value="SMAR004946"/>
</dbReference>
<keyword evidence="3" id="KW-1185">Reference proteome</keyword>
<sequence length="206" mass="23580">MNGILCILLFDLSVLVAVAVGHPHGTPIVKRNIFEKEEAPSREKLIEYLEKLDEDSFNELTDEQKVSLAFLIFAYGIDDSDLEKRSAIATVVKRSLQKRESSGEYEIPSRAEVVDFLKSLDEKSFDEMSEEQRVTLALLIIHYEITKSDLYKRAPIAAFAKRSLKKRNQGPMTKELIKNSVINILKHNIGDIETLTKKEKKNWRKS</sequence>
<feature type="chain" id="PRO_5004590068" evidence="1">
    <location>
        <begin position="22"/>
        <end position="206"/>
    </location>
</feature>
<proteinExistence type="predicted"/>
<name>T1IUW3_STRMM</name>
<dbReference type="PhylomeDB" id="T1IUW3"/>
<dbReference type="EMBL" id="JH431566">
    <property type="status" value="NOT_ANNOTATED_CDS"/>
    <property type="molecule type" value="Genomic_DNA"/>
</dbReference>
<dbReference type="AlphaFoldDB" id="T1IUW3"/>
<keyword evidence="1" id="KW-0732">Signal</keyword>
<evidence type="ECO:0000256" key="1">
    <source>
        <dbReference type="SAM" id="SignalP"/>
    </source>
</evidence>
<dbReference type="Proteomes" id="UP000014500">
    <property type="component" value="Unassembled WGS sequence"/>
</dbReference>
<protein>
    <submittedName>
        <fullName evidence="2">Uncharacterized protein</fullName>
    </submittedName>
</protein>
<accession>T1IUW3</accession>
<evidence type="ECO:0000313" key="2">
    <source>
        <dbReference type="EnsemblMetazoa" id="SMAR004946-PA"/>
    </source>
</evidence>
<feature type="signal peptide" evidence="1">
    <location>
        <begin position="1"/>
        <end position="21"/>
    </location>
</feature>
<reference evidence="3" key="1">
    <citation type="submission" date="2011-05" db="EMBL/GenBank/DDBJ databases">
        <authorList>
            <person name="Richards S.R."/>
            <person name="Qu J."/>
            <person name="Jiang H."/>
            <person name="Jhangiani S.N."/>
            <person name="Agravi P."/>
            <person name="Goodspeed R."/>
            <person name="Gross S."/>
            <person name="Mandapat C."/>
            <person name="Jackson L."/>
            <person name="Mathew T."/>
            <person name="Pu L."/>
            <person name="Thornton R."/>
            <person name="Saada N."/>
            <person name="Wilczek-Boney K.B."/>
            <person name="Lee S."/>
            <person name="Kovar C."/>
            <person name="Wu Y."/>
            <person name="Scherer S.E."/>
            <person name="Worley K.C."/>
            <person name="Muzny D.M."/>
            <person name="Gibbs R."/>
        </authorList>
    </citation>
    <scope>NUCLEOTIDE SEQUENCE</scope>
    <source>
        <strain evidence="3">Brora</strain>
    </source>
</reference>
<organism evidence="2 3">
    <name type="scientific">Strigamia maritima</name>
    <name type="common">European centipede</name>
    <name type="synonym">Geophilus maritimus</name>
    <dbReference type="NCBI Taxonomy" id="126957"/>
    <lineage>
        <taxon>Eukaryota</taxon>
        <taxon>Metazoa</taxon>
        <taxon>Ecdysozoa</taxon>
        <taxon>Arthropoda</taxon>
        <taxon>Myriapoda</taxon>
        <taxon>Chilopoda</taxon>
        <taxon>Pleurostigmophora</taxon>
        <taxon>Geophilomorpha</taxon>
        <taxon>Linotaeniidae</taxon>
        <taxon>Strigamia</taxon>
    </lineage>
</organism>
<evidence type="ECO:0000313" key="3">
    <source>
        <dbReference type="Proteomes" id="UP000014500"/>
    </source>
</evidence>